<dbReference type="RefSeq" id="WP_187714618.1">
    <property type="nucleotide sequence ID" value="NZ_BAABJC010000001.1"/>
</dbReference>
<feature type="domain" description="Phage shock protein PspC N-terminal" evidence="2">
    <location>
        <begin position="10"/>
        <end position="60"/>
    </location>
</feature>
<dbReference type="InterPro" id="IPR007168">
    <property type="entry name" value="Phageshock_PspC_N"/>
</dbReference>
<proteinExistence type="predicted"/>
<evidence type="ECO:0000256" key="1">
    <source>
        <dbReference type="SAM" id="Phobius"/>
    </source>
</evidence>
<dbReference type="Proteomes" id="UP000516134">
    <property type="component" value="Chromosome"/>
</dbReference>
<keyword evidence="4" id="KW-1185">Reference proteome</keyword>
<accession>A0ABX6T6C9</accession>
<keyword evidence="1" id="KW-0812">Transmembrane</keyword>
<feature type="transmembrane region" description="Helical" evidence="1">
    <location>
        <begin position="37"/>
        <end position="62"/>
    </location>
</feature>
<evidence type="ECO:0000313" key="3">
    <source>
        <dbReference type="EMBL" id="QNP43188.1"/>
    </source>
</evidence>
<keyword evidence="1" id="KW-1133">Transmembrane helix</keyword>
<evidence type="ECO:0000313" key="4">
    <source>
        <dbReference type="Proteomes" id="UP000516134"/>
    </source>
</evidence>
<dbReference type="Pfam" id="PF04024">
    <property type="entry name" value="PspC"/>
    <property type="match status" value="1"/>
</dbReference>
<organism evidence="3 4">
    <name type="scientific">Sphingomonas daechungensis</name>
    <dbReference type="NCBI Taxonomy" id="1176646"/>
    <lineage>
        <taxon>Bacteria</taxon>
        <taxon>Pseudomonadati</taxon>
        <taxon>Pseudomonadota</taxon>
        <taxon>Alphaproteobacteria</taxon>
        <taxon>Sphingomonadales</taxon>
        <taxon>Sphingomonadaceae</taxon>
        <taxon>Sphingomonas</taxon>
    </lineage>
</organism>
<name>A0ABX6T6C9_9SPHN</name>
<dbReference type="EMBL" id="CP060780">
    <property type="protein sequence ID" value="QNP43188.1"/>
    <property type="molecule type" value="Genomic_DNA"/>
</dbReference>
<evidence type="ECO:0000259" key="2">
    <source>
        <dbReference type="Pfam" id="PF04024"/>
    </source>
</evidence>
<sequence>MSRYNYRYSMDRHDKKLAGVCSTIGETLNVDPTFIRVGFVAAAILISWKLALIAYVGAGIYLHLQRNQAVRGYERRQRSDFDRMEDVSRVRPTTHALRTQLDETDRRLMAIDDHINSTNDELAREIEALREEK</sequence>
<keyword evidence="1" id="KW-0472">Membrane</keyword>
<reference evidence="3 4" key="1">
    <citation type="submission" date="2020-08" db="EMBL/GenBank/DDBJ databases">
        <title>Genome sequence of Sphingomonas daechungensis KACC 18115T.</title>
        <authorList>
            <person name="Hyun D.-W."/>
            <person name="Bae J.-W."/>
        </authorList>
    </citation>
    <scope>NUCLEOTIDE SEQUENCE [LARGE SCALE GENOMIC DNA]</scope>
    <source>
        <strain evidence="3 4">KACC 18115</strain>
    </source>
</reference>
<protein>
    <submittedName>
        <fullName evidence="3">PspC domain-containing protein</fullName>
    </submittedName>
</protein>
<gene>
    <name evidence="3" type="ORF">H9L15_14870</name>
</gene>